<dbReference type="PANTHER" id="PTHR43013:SF1">
    <property type="entry name" value="GLUTAMYL-TRNA REDUCTASE"/>
    <property type="match status" value="1"/>
</dbReference>
<dbReference type="InterPro" id="IPR000343">
    <property type="entry name" value="4pyrrol_synth_GluRdtase"/>
</dbReference>
<comment type="pathway">
    <text evidence="1 8 9">Porphyrin-containing compound metabolism; protoporphyrin-IX biosynthesis; 5-aminolevulinate from L-glutamyl-tRNA(Glu): step 1/2.</text>
</comment>
<evidence type="ECO:0000256" key="2">
    <source>
        <dbReference type="ARBA" id="ARBA00005916"/>
    </source>
</evidence>
<feature type="binding site" evidence="8">
    <location>
        <begin position="185"/>
        <end position="190"/>
    </location>
    <ligand>
        <name>NADP(+)</name>
        <dbReference type="ChEBI" id="CHEBI:58349"/>
    </ligand>
</feature>
<feature type="domain" description="Quinate/shikimate 5-dehydrogenase/glutamyl-tRNA reductase" evidence="11">
    <location>
        <begin position="172"/>
        <end position="297"/>
    </location>
</feature>
<proteinExistence type="inferred from homology"/>
<dbReference type="InterPro" id="IPR015895">
    <property type="entry name" value="4pyrrol_synth_GluRdtase_N"/>
</dbReference>
<dbReference type="Pfam" id="PF05201">
    <property type="entry name" value="GlutR_N"/>
    <property type="match status" value="1"/>
</dbReference>
<feature type="active site" description="Nucleophile" evidence="8">
    <location>
        <position position="49"/>
    </location>
</feature>
<comment type="similarity">
    <text evidence="2 8 9">Belongs to the glutamyl-tRNA reductase family.</text>
</comment>
<dbReference type="RefSeq" id="WP_176270235.1">
    <property type="nucleotide sequence ID" value="NZ_JABVBA010000016.1"/>
</dbReference>
<dbReference type="InterPro" id="IPR015896">
    <property type="entry name" value="4pyrrol_synth_GluRdtase_dimer"/>
</dbReference>
<feature type="domain" description="Glutamyl-tRNA reductase N-terminal" evidence="12">
    <location>
        <begin position="7"/>
        <end position="152"/>
    </location>
</feature>
<reference evidence="13 14" key="1">
    <citation type="submission" date="2020-06" db="EMBL/GenBank/DDBJ databases">
        <title>Anaerococcus sp. nov., isolated form swine feces.</title>
        <authorList>
            <person name="Yu S."/>
        </authorList>
    </citation>
    <scope>NUCLEOTIDE SEQUENCE [LARGE SCALE GENOMIC DNA]</scope>
    <source>
        <strain evidence="13 14">AGMB00486</strain>
    </source>
</reference>
<name>A0ABX2NCM8_9FIRM</name>
<dbReference type="HAMAP" id="MF_00087">
    <property type="entry name" value="Glu_tRNA_reductase"/>
    <property type="match status" value="1"/>
</dbReference>
<comment type="domain">
    <text evidence="8">Possesses an unusual extended V-shaped dimeric structure with each monomer consisting of three distinct domains arranged along a curved 'spinal' alpha-helix. The N-terminal catalytic domain specifically recognizes the glutamate moiety of the substrate. The second domain is the NADPH-binding domain, and the third C-terminal domain is responsible for dimerization.</text>
</comment>
<evidence type="ECO:0000256" key="9">
    <source>
        <dbReference type="RuleBase" id="RU000584"/>
    </source>
</evidence>
<evidence type="ECO:0000313" key="13">
    <source>
        <dbReference type="EMBL" id="NVF12485.1"/>
    </source>
</evidence>
<keyword evidence="14" id="KW-1185">Reference proteome</keyword>
<dbReference type="Gene3D" id="3.40.50.720">
    <property type="entry name" value="NAD(P)-binding Rossmann-like Domain"/>
    <property type="match status" value="1"/>
</dbReference>
<evidence type="ECO:0000256" key="8">
    <source>
        <dbReference type="HAMAP-Rule" id="MF_00087"/>
    </source>
</evidence>
<evidence type="ECO:0000259" key="10">
    <source>
        <dbReference type="Pfam" id="PF00745"/>
    </source>
</evidence>
<dbReference type="SUPFAM" id="SSF51735">
    <property type="entry name" value="NAD(P)-binding Rossmann-fold domains"/>
    <property type="match status" value="1"/>
</dbReference>
<gene>
    <name evidence="8 13" type="primary">hemA</name>
    <name evidence="13" type="ORF">HV819_11015</name>
</gene>
<dbReference type="InterPro" id="IPR036453">
    <property type="entry name" value="GluRdtase_dimer_dom_sf"/>
</dbReference>
<dbReference type="EMBL" id="JABVBA010000016">
    <property type="protein sequence ID" value="NVF12485.1"/>
    <property type="molecule type" value="Genomic_DNA"/>
</dbReference>
<comment type="subunit">
    <text evidence="8">Homodimer.</text>
</comment>
<protein>
    <recommendedName>
        <fullName evidence="3 8">Glutamyl-tRNA reductase</fullName>
        <shortName evidence="8">GluTR</shortName>
        <ecNumber evidence="3 8">1.2.1.70</ecNumber>
    </recommendedName>
</protein>
<dbReference type="GO" id="GO:0008883">
    <property type="term" value="F:glutamyl-tRNA reductase activity"/>
    <property type="evidence" value="ECO:0007669"/>
    <property type="project" value="UniProtKB-EC"/>
</dbReference>
<evidence type="ECO:0000259" key="12">
    <source>
        <dbReference type="Pfam" id="PF05201"/>
    </source>
</evidence>
<dbReference type="CDD" id="cd05213">
    <property type="entry name" value="NAD_bind_Glutamyl_tRNA_reduct"/>
    <property type="match status" value="1"/>
</dbReference>
<keyword evidence="6 8" id="KW-0627">Porphyrin biosynthesis</keyword>
<dbReference type="Pfam" id="PF00745">
    <property type="entry name" value="GlutR_dimer"/>
    <property type="match status" value="1"/>
</dbReference>
<feature type="domain" description="Tetrapyrrole biosynthesis glutamyl-tRNA reductase dimerisation" evidence="10">
    <location>
        <begin position="316"/>
        <end position="406"/>
    </location>
</feature>
<comment type="miscellaneous">
    <text evidence="8">During catalysis, the active site Cys acts as a nucleophile attacking the alpha-carbonyl group of tRNA-bound glutamate with the formation of a thioester intermediate between enzyme and glutamate, and the concomitant release of tRNA(Glu). The thioester intermediate is finally reduced by direct hydride transfer from NADPH, to form the product GSA.</text>
</comment>
<dbReference type="EC" id="1.2.1.70" evidence="3 8"/>
<evidence type="ECO:0000256" key="5">
    <source>
        <dbReference type="ARBA" id="ARBA00023002"/>
    </source>
</evidence>
<dbReference type="SUPFAM" id="SSF69075">
    <property type="entry name" value="Glutamyl tRNA-reductase dimerization domain"/>
    <property type="match status" value="1"/>
</dbReference>
<evidence type="ECO:0000259" key="11">
    <source>
        <dbReference type="Pfam" id="PF01488"/>
    </source>
</evidence>
<dbReference type="NCBIfam" id="TIGR01035">
    <property type="entry name" value="hemA"/>
    <property type="match status" value="1"/>
</dbReference>
<keyword evidence="4 8" id="KW-0521">NADP</keyword>
<dbReference type="InterPro" id="IPR006151">
    <property type="entry name" value="Shikm_DH/Glu-tRNA_Rdtase"/>
</dbReference>
<evidence type="ECO:0000256" key="4">
    <source>
        <dbReference type="ARBA" id="ARBA00022857"/>
    </source>
</evidence>
<comment type="function">
    <text evidence="8">Catalyzes the NADPH-dependent reduction of glutamyl-tRNA(Glu) to glutamate 1-semialdehyde (GSA).</text>
</comment>
<dbReference type="Pfam" id="PF01488">
    <property type="entry name" value="Shikimate_DH"/>
    <property type="match status" value="1"/>
</dbReference>
<evidence type="ECO:0000256" key="7">
    <source>
        <dbReference type="ARBA" id="ARBA00047464"/>
    </source>
</evidence>
<comment type="catalytic activity">
    <reaction evidence="7 8 9">
        <text>(S)-4-amino-5-oxopentanoate + tRNA(Glu) + NADP(+) = L-glutamyl-tRNA(Glu) + NADPH + H(+)</text>
        <dbReference type="Rhea" id="RHEA:12344"/>
        <dbReference type="Rhea" id="RHEA-COMP:9663"/>
        <dbReference type="Rhea" id="RHEA-COMP:9680"/>
        <dbReference type="ChEBI" id="CHEBI:15378"/>
        <dbReference type="ChEBI" id="CHEBI:57501"/>
        <dbReference type="ChEBI" id="CHEBI:57783"/>
        <dbReference type="ChEBI" id="CHEBI:58349"/>
        <dbReference type="ChEBI" id="CHEBI:78442"/>
        <dbReference type="ChEBI" id="CHEBI:78520"/>
        <dbReference type="EC" id="1.2.1.70"/>
    </reaction>
</comment>
<feature type="binding site" evidence="8">
    <location>
        <begin position="111"/>
        <end position="113"/>
    </location>
    <ligand>
        <name>substrate</name>
    </ligand>
</feature>
<dbReference type="PANTHER" id="PTHR43013">
    <property type="entry name" value="GLUTAMYL-TRNA REDUCTASE"/>
    <property type="match status" value="1"/>
</dbReference>
<sequence length="408" mass="47233">MFFYSFGLNHHKADIEIREKVHFRDSEIIDASEILENKGMEEVLILSTCNRSEIFLVSQRNIVDRNFAISFFEDFFKLRGLSEFITFKKDFVAINHLFRLAAGLDSLIVGEDQILGQISDSFETSLSLGYAKKILSEIFRRAINLSKNIKTDSNISHIPLSLPYIAVKKAGEIMDLSNKNALVVGIGSIGELTIKNLLETGANIYISNWHMEKSFEFKRKYPEISIIDYEKRVDSMKDMDFIFSSTASPHLVFKKNQFKDIDKKVYIFDLALPRDCEPSIGDLENVFLKDIDSIKDISKKNLNKRRDILNSYIPEIEDKAKDTLKWMKEVKIDYILKSLNERCDELADKTLDYIFRKTDMTTAQKIKVDKAVRNALKKVAREPILSLKENYYEDFDSALKILTKVYKK</sequence>
<feature type="binding site" evidence="8">
    <location>
        <position position="106"/>
    </location>
    <ligand>
        <name>substrate</name>
    </ligand>
</feature>
<keyword evidence="5 8" id="KW-0560">Oxidoreductase</keyword>
<evidence type="ECO:0000256" key="1">
    <source>
        <dbReference type="ARBA" id="ARBA00005059"/>
    </source>
</evidence>
<dbReference type="Proteomes" id="UP000540919">
    <property type="component" value="Unassembled WGS sequence"/>
</dbReference>
<dbReference type="InterPro" id="IPR036343">
    <property type="entry name" value="GluRdtase_N_sf"/>
</dbReference>
<evidence type="ECO:0000256" key="6">
    <source>
        <dbReference type="ARBA" id="ARBA00023244"/>
    </source>
</evidence>
<feature type="binding site" evidence="8">
    <location>
        <begin position="48"/>
        <end position="51"/>
    </location>
    <ligand>
        <name>substrate</name>
    </ligand>
</feature>
<dbReference type="InterPro" id="IPR036291">
    <property type="entry name" value="NAD(P)-bd_dom_sf"/>
</dbReference>
<dbReference type="PIRSF" id="PIRSF000445">
    <property type="entry name" value="4pyrrol_synth_GluRdtase"/>
    <property type="match status" value="1"/>
</dbReference>
<feature type="binding site" evidence="8">
    <location>
        <position position="117"/>
    </location>
    <ligand>
        <name>substrate</name>
    </ligand>
</feature>
<accession>A0ABX2NCM8</accession>
<dbReference type="Gene3D" id="3.30.460.30">
    <property type="entry name" value="Glutamyl-tRNA reductase, N-terminal domain"/>
    <property type="match status" value="1"/>
</dbReference>
<comment type="caution">
    <text evidence="13">The sequence shown here is derived from an EMBL/GenBank/DDBJ whole genome shotgun (WGS) entry which is preliminary data.</text>
</comment>
<evidence type="ECO:0000313" key="14">
    <source>
        <dbReference type="Proteomes" id="UP000540919"/>
    </source>
</evidence>
<evidence type="ECO:0000256" key="3">
    <source>
        <dbReference type="ARBA" id="ARBA00012970"/>
    </source>
</evidence>
<organism evidence="13 14">
    <name type="scientific">Anaerococcus faecalis</name>
    <dbReference type="NCBI Taxonomy" id="2742993"/>
    <lineage>
        <taxon>Bacteria</taxon>
        <taxon>Bacillati</taxon>
        <taxon>Bacillota</taxon>
        <taxon>Tissierellia</taxon>
        <taxon>Tissierellales</taxon>
        <taxon>Peptoniphilaceae</taxon>
        <taxon>Anaerococcus</taxon>
    </lineage>
</organism>
<feature type="site" description="Important for activity" evidence="8">
    <location>
        <position position="96"/>
    </location>
</feature>
<dbReference type="SUPFAM" id="SSF69742">
    <property type="entry name" value="Glutamyl tRNA-reductase catalytic, N-terminal domain"/>
    <property type="match status" value="1"/>
</dbReference>